<keyword evidence="8" id="KW-1185">Reference proteome</keyword>
<dbReference type="InterPro" id="IPR012317">
    <property type="entry name" value="Poly(ADP-ribose)pol_cat_dom"/>
</dbReference>
<keyword evidence="2 5" id="KW-0808">Transferase</keyword>
<evidence type="ECO:0000259" key="6">
    <source>
        <dbReference type="PROSITE" id="PS51059"/>
    </source>
</evidence>
<dbReference type="InterPro" id="IPR050800">
    <property type="entry name" value="ARTD/PARP"/>
</dbReference>
<comment type="caution">
    <text evidence="7">The sequence shown here is derived from an EMBL/GenBank/DDBJ whole genome shotgun (WGS) entry which is preliminary data.</text>
</comment>
<dbReference type="Gene3D" id="3.90.228.10">
    <property type="match status" value="1"/>
</dbReference>
<evidence type="ECO:0000256" key="5">
    <source>
        <dbReference type="RuleBase" id="RU362114"/>
    </source>
</evidence>
<dbReference type="Pfam" id="PF00644">
    <property type="entry name" value="PARP"/>
    <property type="match status" value="1"/>
</dbReference>
<protein>
    <recommendedName>
        <fullName evidence="5">Poly [ADP-ribose] polymerase</fullName>
        <shortName evidence="5">PARP</shortName>
        <ecNumber evidence="5">2.4.2.-</ecNumber>
    </recommendedName>
</protein>
<dbReference type="Proteomes" id="UP000324629">
    <property type="component" value="Unassembled WGS sequence"/>
</dbReference>
<dbReference type="AlphaFoldDB" id="A0A5J4NK55"/>
<dbReference type="EMBL" id="QNGE01002290">
    <property type="protein sequence ID" value="KAA3675831.1"/>
    <property type="molecule type" value="Genomic_DNA"/>
</dbReference>
<comment type="catalytic activity">
    <reaction evidence="4">
        <text>NAD(+) + (ADP-D-ribosyl)n-acceptor = nicotinamide + (ADP-D-ribosyl)n+1-acceptor + H(+).</text>
        <dbReference type="EC" id="2.4.2.30"/>
    </reaction>
</comment>
<reference evidence="7 8" key="1">
    <citation type="journal article" date="2019" name="Gigascience">
        <title>Whole-genome sequence of the oriental lung fluke Paragonimus westermani.</title>
        <authorList>
            <person name="Oey H."/>
            <person name="Zakrzewski M."/>
            <person name="Narain K."/>
            <person name="Devi K.R."/>
            <person name="Agatsuma T."/>
            <person name="Nawaratna S."/>
            <person name="Gobert G.N."/>
            <person name="Jones M.K."/>
            <person name="Ragan M.A."/>
            <person name="McManus D.P."/>
            <person name="Krause L."/>
        </authorList>
    </citation>
    <scope>NUCLEOTIDE SEQUENCE [LARGE SCALE GENOMIC DNA]</scope>
    <source>
        <strain evidence="7 8">IND2009</strain>
    </source>
</reference>
<dbReference type="PANTHER" id="PTHR10459:SF60">
    <property type="entry name" value="POLY [ADP-RIBOSE] POLYMERASE 2"/>
    <property type="match status" value="1"/>
</dbReference>
<dbReference type="EC" id="2.4.2.-" evidence="5"/>
<dbReference type="GO" id="GO:1990404">
    <property type="term" value="F:NAD+-protein mono-ADP-ribosyltransferase activity"/>
    <property type="evidence" value="ECO:0007669"/>
    <property type="project" value="TreeGrafter"/>
</dbReference>
<feature type="non-terminal residue" evidence="7">
    <location>
        <position position="1"/>
    </location>
</feature>
<dbReference type="GO" id="GO:0070212">
    <property type="term" value="P:protein poly-ADP-ribosylation"/>
    <property type="evidence" value="ECO:0007669"/>
    <property type="project" value="TreeGrafter"/>
</dbReference>
<dbReference type="PROSITE" id="PS51059">
    <property type="entry name" value="PARP_CATALYTIC"/>
    <property type="match status" value="1"/>
</dbReference>
<dbReference type="GO" id="GO:0003950">
    <property type="term" value="F:NAD+ poly-ADP-ribosyltransferase activity"/>
    <property type="evidence" value="ECO:0007669"/>
    <property type="project" value="UniProtKB-UniRule"/>
</dbReference>
<evidence type="ECO:0000256" key="4">
    <source>
        <dbReference type="ARBA" id="ARBA00033987"/>
    </source>
</evidence>
<evidence type="ECO:0000256" key="3">
    <source>
        <dbReference type="ARBA" id="ARBA00023027"/>
    </source>
</evidence>
<gene>
    <name evidence="7" type="ORF">DEA37_0010920</name>
</gene>
<name>A0A5J4NK55_9TREM</name>
<dbReference type="SUPFAM" id="SSF56399">
    <property type="entry name" value="ADP-ribosylation"/>
    <property type="match status" value="1"/>
</dbReference>
<feature type="domain" description="PARP catalytic" evidence="6">
    <location>
        <begin position="1"/>
        <end position="94"/>
    </location>
</feature>
<keyword evidence="3 5" id="KW-0520">NAD</keyword>
<organism evidence="7 8">
    <name type="scientific">Paragonimus westermani</name>
    <dbReference type="NCBI Taxonomy" id="34504"/>
    <lineage>
        <taxon>Eukaryota</taxon>
        <taxon>Metazoa</taxon>
        <taxon>Spiralia</taxon>
        <taxon>Lophotrochozoa</taxon>
        <taxon>Platyhelminthes</taxon>
        <taxon>Trematoda</taxon>
        <taxon>Digenea</taxon>
        <taxon>Plagiorchiida</taxon>
        <taxon>Troglotremata</taxon>
        <taxon>Troglotrematidae</taxon>
        <taxon>Paragonimus</taxon>
    </lineage>
</organism>
<accession>A0A5J4NK55</accession>
<proteinExistence type="predicted"/>
<evidence type="ECO:0000256" key="2">
    <source>
        <dbReference type="ARBA" id="ARBA00022679"/>
    </source>
</evidence>
<dbReference type="GO" id="GO:0005730">
    <property type="term" value="C:nucleolus"/>
    <property type="evidence" value="ECO:0007669"/>
    <property type="project" value="TreeGrafter"/>
</dbReference>
<evidence type="ECO:0000256" key="1">
    <source>
        <dbReference type="ARBA" id="ARBA00022676"/>
    </source>
</evidence>
<evidence type="ECO:0000313" key="8">
    <source>
        <dbReference type="Proteomes" id="UP000324629"/>
    </source>
</evidence>
<dbReference type="PANTHER" id="PTHR10459">
    <property type="entry name" value="DNA LIGASE"/>
    <property type="match status" value="1"/>
</dbReference>
<keyword evidence="1 5" id="KW-0328">Glycosyltransferase</keyword>
<evidence type="ECO:0000313" key="7">
    <source>
        <dbReference type="EMBL" id="KAA3675831.1"/>
    </source>
</evidence>
<dbReference type="GO" id="GO:0006302">
    <property type="term" value="P:double-strand break repair"/>
    <property type="evidence" value="ECO:0007669"/>
    <property type="project" value="TreeGrafter"/>
</dbReference>
<sequence>LQVSLGTPHELYEACSKADKLPSGKHCVKAVGRMTPEKATWKTTEDGLIVPVGKLVPSTSTGDQNFTLHFNEYIVYDPRQVRLRYLMKIRFNFT</sequence>